<feature type="region of interest" description="Disordered" evidence="1">
    <location>
        <begin position="1"/>
        <end position="27"/>
    </location>
</feature>
<evidence type="ECO:0000313" key="4">
    <source>
        <dbReference type="Proteomes" id="UP000192247"/>
    </source>
</evidence>
<evidence type="ECO:0000313" key="3">
    <source>
        <dbReference type="EMBL" id="OQR76752.1"/>
    </source>
</evidence>
<dbReference type="PROSITE" id="PS50835">
    <property type="entry name" value="IG_LIKE"/>
    <property type="match status" value="1"/>
</dbReference>
<proteinExistence type="predicted"/>
<dbReference type="Proteomes" id="UP000192247">
    <property type="component" value="Unassembled WGS sequence"/>
</dbReference>
<reference evidence="3 4" key="1">
    <citation type="journal article" date="2017" name="Gigascience">
        <title>Draft genome of the honey bee ectoparasitic mite, Tropilaelaps mercedesae, is shaped by the parasitic life history.</title>
        <authorList>
            <person name="Dong X."/>
            <person name="Armstrong S.D."/>
            <person name="Xia D."/>
            <person name="Makepeace B.L."/>
            <person name="Darby A.C."/>
            <person name="Kadowaki T."/>
        </authorList>
    </citation>
    <scope>NUCLEOTIDE SEQUENCE [LARGE SCALE GENOMIC DNA]</scope>
    <source>
        <strain evidence="3">Wuxi-XJTLU</strain>
    </source>
</reference>
<dbReference type="InterPro" id="IPR007110">
    <property type="entry name" value="Ig-like_dom"/>
</dbReference>
<dbReference type="Gene3D" id="2.60.40.10">
    <property type="entry name" value="Immunoglobulins"/>
    <property type="match status" value="1"/>
</dbReference>
<keyword evidence="4" id="KW-1185">Reference proteome</keyword>
<dbReference type="EMBL" id="MNPL01004435">
    <property type="protein sequence ID" value="OQR76752.1"/>
    <property type="molecule type" value="Genomic_DNA"/>
</dbReference>
<name>A0A1V9XTL2_9ACAR</name>
<evidence type="ECO:0000256" key="1">
    <source>
        <dbReference type="SAM" id="MobiDB-lite"/>
    </source>
</evidence>
<organism evidence="3 4">
    <name type="scientific">Tropilaelaps mercedesae</name>
    <dbReference type="NCBI Taxonomy" id="418985"/>
    <lineage>
        <taxon>Eukaryota</taxon>
        <taxon>Metazoa</taxon>
        <taxon>Ecdysozoa</taxon>
        <taxon>Arthropoda</taxon>
        <taxon>Chelicerata</taxon>
        <taxon>Arachnida</taxon>
        <taxon>Acari</taxon>
        <taxon>Parasitiformes</taxon>
        <taxon>Mesostigmata</taxon>
        <taxon>Gamasina</taxon>
        <taxon>Dermanyssoidea</taxon>
        <taxon>Laelapidae</taxon>
        <taxon>Tropilaelaps</taxon>
    </lineage>
</organism>
<dbReference type="InterPro" id="IPR013783">
    <property type="entry name" value="Ig-like_fold"/>
</dbReference>
<dbReference type="STRING" id="418985.A0A1V9XTL2"/>
<gene>
    <name evidence="3" type="ORF">BIW11_03013</name>
</gene>
<dbReference type="AlphaFoldDB" id="A0A1V9XTL2"/>
<dbReference type="SUPFAM" id="SSF48726">
    <property type="entry name" value="Immunoglobulin"/>
    <property type="match status" value="1"/>
</dbReference>
<dbReference type="OrthoDB" id="5984265at2759"/>
<evidence type="ECO:0000259" key="2">
    <source>
        <dbReference type="PROSITE" id="PS50835"/>
    </source>
</evidence>
<dbReference type="InParanoid" id="A0A1V9XTL2"/>
<dbReference type="InterPro" id="IPR036179">
    <property type="entry name" value="Ig-like_dom_sf"/>
</dbReference>
<accession>A0A1V9XTL2</accession>
<protein>
    <recommendedName>
        <fullName evidence="2">Ig-like domain-containing protein</fullName>
    </recommendedName>
</protein>
<sequence length="577" mass="64113">MSPDADYLDETSGKEDSVPSSSVSVHGGYQDSIFQDISAIQQEERLEIRPEFWAAPEETSPDSCVPDTLIGGSQPMREWDEVTLVADDTLDSVSEFSTYQNTGYYSASPVGTVASSNDTALDIEMSELMNLVTYDCSGSEQDATVVQRPSWTPASYPSPSVQTGVLEEREEIRNMRSSRSNAEVQHPLTNPAVNLTPPESPVMTVIETAGNWQEVAEETCEDEVTVMQADASSSGNTDVSDIKKRSFADSVAEITDDEECLEEIRVREELAEMLTEPTHLHAAKSSRKPEILDGVPLIALERKASLLEDIHEIDEGSLKDPLSEVNDLPLASISKAASATDTCLRLLERSPQTQAESHCSSISDIASLEDSIEREYNDQAQRIESLELGLGVEMACLERDLSLLKSLQKILDENGYQRSDCYYGTREQRNLVREVGGHGELYNDLYRRDGLERIQSIFPKFRAELKAFERTHQLKKHTAKRFYAEKTGSIFRIPSPSSTDSDSSENLQSCTLDYGYRTSGAAPKIISHLQNRHIQVGCRIKLSCAIDGDPCPEITWFRNGRPLTIKNRHFIVSMVSS</sequence>
<feature type="domain" description="Ig-like" evidence="2">
    <location>
        <begin position="523"/>
        <end position="577"/>
    </location>
</feature>
<comment type="caution">
    <text evidence="3">The sequence shown here is derived from an EMBL/GenBank/DDBJ whole genome shotgun (WGS) entry which is preliminary data.</text>
</comment>
<dbReference type="InterPro" id="IPR013098">
    <property type="entry name" value="Ig_I-set"/>
</dbReference>
<dbReference type="Pfam" id="PF07679">
    <property type="entry name" value="I-set"/>
    <property type="match status" value="1"/>
</dbReference>